<evidence type="ECO:0000256" key="1">
    <source>
        <dbReference type="ARBA" id="ARBA00022729"/>
    </source>
</evidence>
<dbReference type="InterPro" id="IPR001375">
    <property type="entry name" value="Peptidase_S9_cat"/>
</dbReference>
<dbReference type="PANTHER" id="PTHR43037:SF1">
    <property type="entry name" value="BLL1128 PROTEIN"/>
    <property type="match status" value="1"/>
</dbReference>
<dbReference type="EMBL" id="VLLE01000003">
    <property type="protein sequence ID" value="TWI83902.1"/>
    <property type="molecule type" value="Genomic_DNA"/>
</dbReference>
<dbReference type="GO" id="GO:0008236">
    <property type="term" value="F:serine-type peptidase activity"/>
    <property type="evidence" value="ECO:0007669"/>
    <property type="project" value="InterPro"/>
</dbReference>
<dbReference type="InterPro" id="IPR000801">
    <property type="entry name" value="Esterase-like"/>
</dbReference>
<feature type="domain" description="Peptidase S9 prolyl oligopeptidase catalytic" evidence="2">
    <location>
        <begin position="195"/>
        <end position="243"/>
    </location>
</feature>
<keyword evidence="1" id="KW-0732">Signal</keyword>
<reference evidence="3 4" key="1">
    <citation type="journal article" date="2015" name="Stand. Genomic Sci.">
        <title>Genomic Encyclopedia of Bacterial and Archaeal Type Strains, Phase III: the genomes of soil and plant-associated and newly described type strains.</title>
        <authorList>
            <person name="Whitman W.B."/>
            <person name="Woyke T."/>
            <person name="Klenk H.P."/>
            <person name="Zhou Y."/>
            <person name="Lilburn T.G."/>
            <person name="Beck B.J."/>
            <person name="De Vos P."/>
            <person name="Vandamme P."/>
            <person name="Eisen J.A."/>
            <person name="Garrity G."/>
            <person name="Hugenholtz P."/>
            <person name="Kyrpides N.C."/>
        </authorList>
    </citation>
    <scope>NUCLEOTIDE SEQUENCE [LARGE SCALE GENOMIC DNA]</scope>
    <source>
        <strain evidence="3 4">CGMCC 1.7271</strain>
    </source>
</reference>
<evidence type="ECO:0000313" key="3">
    <source>
        <dbReference type="EMBL" id="TWI83902.1"/>
    </source>
</evidence>
<gene>
    <name evidence="3" type="ORF">IQ13_2021</name>
</gene>
<dbReference type="InterPro" id="IPR050955">
    <property type="entry name" value="Plant_Biomass_Hydrol_Est"/>
</dbReference>
<evidence type="ECO:0000259" key="2">
    <source>
        <dbReference type="Pfam" id="PF00326"/>
    </source>
</evidence>
<organism evidence="3 4">
    <name type="scientific">Lacibacter cauensis</name>
    <dbReference type="NCBI Taxonomy" id="510947"/>
    <lineage>
        <taxon>Bacteria</taxon>
        <taxon>Pseudomonadati</taxon>
        <taxon>Bacteroidota</taxon>
        <taxon>Chitinophagia</taxon>
        <taxon>Chitinophagales</taxon>
        <taxon>Chitinophagaceae</taxon>
        <taxon>Lacibacter</taxon>
    </lineage>
</organism>
<comment type="caution">
    <text evidence="3">The sequence shown here is derived from an EMBL/GenBank/DDBJ whole genome shotgun (WGS) entry which is preliminary data.</text>
</comment>
<protein>
    <submittedName>
        <fullName evidence="3">Putative esterase</fullName>
    </submittedName>
</protein>
<dbReference type="AlphaFoldDB" id="A0A562SRR7"/>
<accession>A0A562SRR7</accession>
<dbReference type="Pfam" id="PF00756">
    <property type="entry name" value="Esterase"/>
    <property type="match status" value="1"/>
</dbReference>
<proteinExistence type="predicted"/>
<dbReference type="RefSeq" id="WP_144886182.1">
    <property type="nucleotide sequence ID" value="NZ_VLLE01000003.1"/>
</dbReference>
<dbReference type="Proteomes" id="UP000316167">
    <property type="component" value="Unassembled WGS sequence"/>
</dbReference>
<keyword evidence="4" id="KW-1185">Reference proteome</keyword>
<evidence type="ECO:0000313" key="4">
    <source>
        <dbReference type="Proteomes" id="UP000316167"/>
    </source>
</evidence>
<dbReference type="Gene3D" id="3.40.50.1820">
    <property type="entry name" value="alpha/beta hydrolase"/>
    <property type="match status" value="1"/>
</dbReference>
<dbReference type="InterPro" id="IPR029058">
    <property type="entry name" value="AB_hydrolase_fold"/>
</dbReference>
<dbReference type="GO" id="GO:0006508">
    <property type="term" value="P:proteolysis"/>
    <property type="evidence" value="ECO:0007669"/>
    <property type="project" value="InterPro"/>
</dbReference>
<sequence>MKYRSILAFLFVLLFVDVQAQDMSLYEKQWFIQYGDILPYRILLPENYDAAKTYPLIVFLHGRGESGNDNEKQLTHGAKLFLQDSIRKKYPAIVVFPQCSATNYWSNVQAVTSGTKNGKRSFYFVADGEPTSPLRLLMSLVGNLQVRYRIQQKQMYVMGLSMGGMGTFELVRRMPNTFAAAVPICGGAHPATATQLVKTKWWVFHGGKDDVVLPEFSQKMVTALKQQKASVKFTLYPDANHNSWDAAFAEPQLLQWLFQQRKQ</sequence>
<dbReference type="SUPFAM" id="SSF53474">
    <property type="entry name" value="alpha/beta-Hydrolases"/>
    <property type="match status" value="1"/>
</dbReference>
<name>A0A562SRR7_9BACT</name>
<dbReference type="PANTHER" id="PTHR43037">
    <property type="entry name" value="UNNAMED PRODUCT-RELATED"/>
    <property type="match status" value="1"/>
</dbReference>
<dbReference type="Pfam" id="PF00326">
    <property type="entry name" value="Peptidase_S9"/>
    <property type="match status" value="1"/>
</dbReference>
<dbReference type="OrthoDB" id="9764953at2"/>